<organism evidence="1 2">
    <name type="scientific">Bonamia ostreae</name>
    <dbReference type="NCBI Taxonomy" id="126728"/>
    <lineage>
        <taxon>Eukaryota</taxon>
        <taxon>Sar</taxon>
        <taxon>Rhizaria</taxon>
        <taxon>Endomyxa</taxon>
        <taxon>Ascetosporea</taxon>
        <taxon>Haplosporida</taxon>
        <taxon>Bonamia</taxon>
    </lineage>
</organism>
<comment type="caution">
    <text evidence="1">The sequence shown here is derived from an EMBL/GenBank/DDBJ whole genome shotgun (WGS) entry which is preliminary data.</text>
</comment>
<name>A0ABV2AFZ5_9EUKA</name>
<keyword evidence="2" id="KW-1185">Reference proteome</keyword>
<proteinExistence type="predicted"/>
<dbReference type="EMBL" id="JBDODL010000051">
    <property type="protein sequence ID" value="MES1918384.1"/>
    <property type="molecule type" value="Genomic_DNA"/>
</dbReference>
<accession>A0ABV2AFZ5</accession>
<sequence length="414" mass="48054">MESPIREIDVDNGSLKILQYSNFVKYLFADKRDSLFQTYLTILENCPLMPRKYDVFMEEVCAYIEFPMEDYKRIESEEKPGLGMRAIRTFLFFLKILRTRGFSIAAKMDSQDMLCDANGNIVFFTVQLCKLSENNPGTDTNPIVATLENLKEKLSIIPEELDNSLALAKKSGSVNFEILLKSLSGPNEIHDQNNVWLLRMEGENLMVMKDDEVVKCQIEFQLRNEAEIVICIGGELESLLVRKKCSAGKEYVHKEKQEDKNFIYYVLRSFFPSEKFTVGQVERIRLWEMELDTVYKKCRDPEQYRVEEKMTSKLQHSNFHTPKTYTVIEDSNDSLTYVFNENNENEILHECLKNFMNVCPFVPSAHGQFPTLSTKMEEKTDWGRASDENNKSFVLNFSSTSQSSHHFCIASDRK</sequence>
<dbReference type="Proteomes" id="UP001439008">
    <property type="component" value="Unassembled WGS sequence"/>
</dbReference>
<reference evidence="1 2" key="1">
    <citation type="journal article" date="2024" name="BMC Biol.">
        <title>Comparative genomics of Ascetosporea gives new insight into the evolutionary basis for animal parasitism in Rhizaria.</title>
        <authorList>
            <person name="Hiltunen Thoren M."/>
            <person name="Onut-Brannstrom I."/>
            <person name="Alfjorden A."/>
            <person name="Peckova H."/>
            <person name="Swords F."/>
            <person name="Hooper C."/>
            <person name="Holzer A.S."/>
            <person name="Bass D."/>
            <person name="Burki F."/>
        </authorList>
    </citation>
    <scope>NUCLEOTIDE SEQUENCE [LARGE SCALE GENOMIC DNA]</scope>
    <source>
        <strain evidence="1">20-A016</strain>
    </source>
</reference>
<gene>
    <name evidence="1" type="ORF">MHBO_000355</name>
</gene>
<protein>
    <submittedName>
        <fullName evidence="1">Uncharacterized protein</fullName>
    </submittedName>
</protein>
<evidence type="ECO:0000313" key="2">
    <source>
        <dbReference type="Proteomes" id="UP001439008"/>
    </source>
</evidence>
<evidence type="ECO:0000313" key="1">
    <source>
        <dbReference type="EMBL" id="MES1918384.1"/>
    </source>
</evidence>